<feature type="region of interest" description="Disordered" evidence="1">
    <location>
        <begin position="69"/>
        <end position="148"/>
    </location>
</feature>
<comment type="caution">
    <text evidence="2">The sequence shown here is derived from an EMBL/GenBank/DDBJ whole genome shotgun (WGS) entry which is preliminary data.</text>
</comment>
<evidence type="ECO:0000256" key="1">
    <source>
        <dbReference type="SAM" id="MobiDB-lite"/>
    </source>
</evidence>
<evidence type="ECO:0000313" key="2">
    <source>
        <dbReference type="EMBL" id="MEK8045389.1"/>
    </source>
</evidence>
<protein>
    <recommendedName>
        <fullName evidence="4">DUF4124 domain-containing protein</fullName>
    </recommendedName>
</protein>
<reference evidence="2 3" key="1">
    <citation type="submission" date="2024-04" db="EMBL/GenBank/DDBJ databases">
        <title>Novel species of the genus Ideonella isolated from streams.</title>
        <authorList>
            <person name="Lu H."/>
        </authorList>
    </citation>
    <scope>NUCLEOTIDE SEQUENCE [LARGE SCALE GENOMIC DNA]</scope>
    <source>
        <strain evidence="2 3">LYT19W</strain>
    </source>
</reference>
<sequence>MTFICNTGTAVAAGSSTVWRCGQTYQNTPCAPGESGRTIEAADPRDAEQVQAARSAQQADAKLAGALVKEREARERERRLSPQAAPARIGPAKAPAAAPAAMAPMPAGPQPCKPNKTKLRCDVEGLLYVPPPTPPSTEAMMPRPQPKR</sequence>
<proteinExistence type="predicted"/>
<name>A0ABU9C0M1_9BURK</name>
<dbReference type="Proteomes" id="UP001379945">
    <property type="component" value="Unassembled WGS sequence"/>
</dbReference>
<keyword evidence="3" id="KW-1185">Reference proteome</keyword>
<organism evidence="2 3">
    <name type="scientific">Ideonella margarita</name>
    <dbReference type="NCBI Taxonomy" id="2984191"/>
    <lineage>
        <taxon>Bacteria</taxon>
        <taxon>Pseudomonadati</taxon>
        <taxon>Pseudomonadota</taxon>
        <taxon>Betaproteobacteria</taxon>
        <taxon>Burkholderiales</taxon>
        <taxon>Sphaerotilaceae</taxon>
        <taxon>Ideonella</taxon>
    </lineage>
</organism>
<dbReference type="RefSeq" id="WP_341397553.1">
    <property type="nucleotide sequence ID" value="NZ_JBBUTI010000002.1"/>
</dbReference>
<feature type="compositionally biased region" description="Low complexity" evidence="1">
    <location>
        <begin position="83"/>
        <end position="105"/>
    </location>
</feature>
<dbReference type="EMBL" id="JBBUTI010000002">
    <property type="protein sequence ID" value="MEK8045389.1"/>
    <property type="molecule type" value="Genomic_DNA"/>
</dbReference>
<evidence type="ECO:0008006" key="4">
    <source>
        <dbReference type="Google" id="ProtNLM"/>
    </source>
</evidence>
<feature type="compositionally biased region" description="Basic and acidic residues" evidence="1">
    <location>
        <begin position="69"/>
        <end position="80"/>
    </location>
</feature>
<evidence type="ECO:0000313" key="3">
    <source>
        <dbReference type="Proteomes" id="UP001379945"/>
    </source>
</evidence>
<gene>
    <name evidence="2" type="ORF">AACH00_03405</name>
</gene>
<accession>A0ABU9C0M1</accession>